<dbReference type="Pfam" id="PF24857">
    <property type="entry name" value="THR4_C"/>
    <property type="match status" value="1"/>
</dbReference>
<dbReference type="InterPro" id="IPR036052">
    <property type="entry name" value="TrpB-like_PALP_sf"/>
</dbReference>
<keyword evidence="3" id="KW-0663">Pyridoxal phosphate</keyword>
<dbReference type="InterPro" id="IPR029144">
    <property type="entry name" value="Thr_synth_N"/>
</dbReference>
<comment type="cofactor">
    <cofactor evidence="1">
        <name>pyridoxal 5'-phosphate</name>
        <dbReference type="ChEBI" id="CHEBI:597326"/>
    </cofactor>
</comment>
<evidence type="ECO:0000313" key="8">
    <source>
        <dbReference type="Proteomes" id="UP000250006"/>
    </source>
</evidence>
<dbReference type="InterPro" id="IPR051166">
    <property type="entry name" value="Threonine_Synthase"/>
</dbReference>
<dbReference type="Gene3D" id="3.40.50.1100">
    <property type="match status" value="2"/>
</dbReference>
<comment type="similarity">
    <text evidence="2">Belongs to the threonine synthase family.</text>
</comment>
<dbReference type="NCBIfam" id="TIGR00260">
    <property type="entry name" value="thrC"/>
    <property type="match status" value="1"/>
</dbReference>
<keyword evidence="4 7" id="KW-0456">Lyase</keyword>
<dbReference type="EMBL" id="UAPQ01000011">
    <property type="protein sequence ID" value="SPT54410.1"/>
    <property type="molecule type" value="Genomic_DNA"/>
</dbReference>
<protein>
    <recommendedName>
        <fullName evidence="5">Threonine synthase</fullName>
        <ecNumber evidence="5">4.2.3.1</ecNumber>
    </recommendedName>
</protein>
<dbReference type="GO" id="GO:0004795">
    <property type="term" value="F:threonine synthase activity"/>
    <property type="evidence" value="ECO:0007669"/>
    <property type="project" value="UniProtKB-EC"/>
</dbReference>
<dbReference type="Proteomes" id="UP000250006">
    <property type="component" value="Unassembled WGS sequence"/>
</dbReference>
<comment type="caution">
    <text evidence="7">The sequence shown here is derived from an EMBL/GenBank/DDBJ whole genome shotgun (WGS) entry which is preliminary data.</text>
</comment>
<evidence type="ECO:0000259" key="6">
    <source>
        <dbReference type="Pfam" id="PF14821"/>
    </source>
</evidence>
<dbReference type="EC" id="4.2.3.1" evidence="5"/>
<evidence type="ECO:0000313" key="7">
    <source>
        <dbReference type="EMBL" id="SPT54410.1"/>
    </source>
</evidence>
<gene>
    <name evidence="7" type="primary">thrC</name>
    <name evidence="7" type="ORF">NCTC11535_02127</name>
</gene>
<dbReference type="CDD" id="cd01560">
    <property type="entry name" value="Thr-synth_2"/>
    <property type="match status" value="1"/>
</dbReference>
<sequence length="475" mass="51260">MQFISTRGGMSPAGFTEVLLDGLAPDGGLVVPETLPRITPTDLEDWRQLSYPELAAKVIGLFATDIPAAELAKMTARAYSVERFPAPVVPVELLGEGIGLVGLSEGPTMAFKDLAMQFLGQAVPHVLSLRGGVLNILGATSGDTGSAAEHAFRASPGVSVFMLSPAGRMSDVQRAQMYSLTEPTIHNIAVRGVFDDCQNLVKELNADASFKKQHSLGAVNSINFGRIAAQCVYYVWAWLRVTDSLSAAQRQAEHTSPRLSFSVPSGNFGNIYAGHLAREMGVPIRRLILATNENNVLDEFFSTGIYRPRPSAQTYATSSPSMDISKASNLERFLWTLLGPEDFKAAWATLEASGQVDLSAQLERMRTEFGFASSCSTHQDRLAAIAEVKAKHGRLIDPHTADGWTVAQRLAEPGELVLVMETAKAAKFGETVAEALSVPVPSTPEIEKLLALPQRVEEIENSAAQLRSIIEQRAL</sequence>
<dbReference type="InterPro" id="IPR037158">
    <property type="entry name" value="Thr_synth_N_sf"/>
</dbReference>
<name>A0ABY1VQW4_9ACTO</name>
<dbReference type="PANTHER" id="PTHR42690:SF1">
    <property type="entry name" value="THREONINE SYNTHASE-LIKE 2"/>
    <property type="match status" value="1"/>
</dbReference>
<dbReference type="SUPFAM" id="SSF53686">
    <property type="entry name" value="Tryptophan synthase beta subunit-like PLP-dependent enzymes"/>
    <property type="match status" value="1"/>
</dbReference>
<proteinExistence type="inferred from homology"/>
<evidence type="ECO:0000256" key="1">
    <source>
        <dbReference type="ARBA" id="ARBA00001933"/>
    </source>
</evidence>
<organism evidence="7 8">
    <name type="scientific">Actinomyces bovis</name>
    <dbReference type="NCBI Taxonomy" id="1658"/>
    <lineage>
        <taxon>Bacteria</taxon>
        <taxon>Bacillati</taxon>
        <taxon>Actinomycetota</taxon>
        <taxon>Actinomycetes</taxon>
        <taxon>Actinomycetales</taxon>
        <taxon>Actinomycetaceae</taxon>
        <taxon>Actinomyces</taxon>
    </lineage>
</organism>
<evidence type="ECO:0000256" key="4">
    <source>
        <dbReference type="ARBA" id="ARBA00023239"/>
    </source>
</evidence>
<accession>A0ABY1VQW4</accession>
<evidence type="ECO:0000256" key="5">
    <source>
        <dbReference type="NCBIfam" id="TIGR00260"/>
    </source>
</evidence>
<evidence type="ECO:0000256" key="3">
    <source>
        <dbReference type="ARBA" id="ARBA00022898"/>
    </source>
</evidence>
<dbReference type="Pfam" id="PF14821">
    <property type="entry name" value="Thr_synth_N"/>
    <property type="match status" value="1"/>
</dbReference>
<dbReference type="PANTHER" id="PTHR42690">
    <property type="entry name" value="THREONINE SYNTHASE FAMILY MEMBER"/>
    <property type="match status" value="1"/>
</dbReference>
<feature type="domain" description="Threonine synthase N-terminal" evidence="6">
    <location>
        <begin position="2"/>
        <end position="79"/>
    </location>
</feature>
<dbReference type="InterPro" id="IPR004450">
    <property type="entry name" value="Thr_synthase-like"/>
</dbReference>
<keyword evidence="8" id="KW-1185">Reference proteome</keyword>
<reference evidence="7 8" key="1">
    <citation type="submission" date="2018-06" db="EMBL/GenBank/DDBJ databases">
        <authorList>
            <consortium name="Pathogen Informatics"/>
            <person name="Doyle S."/>
        </authorList>
    </citation>
    <scope>NUCLEOTIDE SEQUENCE [LARGE SCALE GENOMIC DNA]</scope>
    <source>
        <strain evidence="7 8">NCTC11535</strain>
    </source>
</reference>
<dbReference type="Gene3D" id="3.90.1380.10">
    <property type="entry name" value="Threonine synthase, N-terminal domain"/>
    <property type="match status" value="1"/>
</dbReference>
<evidence type="ECO:0000256" key="2">
    <source>
        <dbReference type="ARBA" id="ARBA00005517"/>
    </source>
</evidence>
<dbReference type="RefSeq" id="WP_111837304.1">
    <property type="nucleotide sequence ID" value="NZ_UAPQ01000011.1"/>
</dbReference>